<evidence type="ECO:0000313" key="1">
    <source>
        <dbReference type="EMBL" id="KAF8819711.1"/>
    </source>
</evidence>
<organism evidence="1 2">
    <name type="scientific">Cardiosporidium cionae</name>
    <dbReference type="NCBI Taxonomy" id="476202"/>
    <lineage>
        <taxon>Eukaryota</taxon>
        <taxon>Sar</taxon>
        <taxon>Alveolata</taxon>
        <taxon>Apicomplexa</taxon>
        <taxon>Aconoidasida</taxon>
        <taxon>Nephromycida</taxon>
        <taxon>Cardiosporidium</taxon>
    </lineage>
</organism>
<dbReference type="EMBL" id="JADAQX010000630">
    <property type="protein sequence ID" value="KAF8819711.1"/>
    <property type="molecule type" value="Genomic_DNA"/>
</dbReference>
<sequence length="158" mass="18429">MILCNERDASVGSSLRFRNYIPRDTSLRKFCNPKPLVKELEEQIDLYTQQTLNDSVNQDILSQITPKRPNWDLKRDVEKKLQVLSNRTDRSILNLLRIQLNHELLNPEESCSLSMKDTTDSRTNENEATLEDWNVRQSVLNAMTEMEKLDNLDTDECS</sequence>
<accession>A0ABQ7J6W4</accession>
<gene>
    <name evidence="1" type="ORF">IE077_004083</name>
</gene>
<proteinExistence type="predicted"/>
<comment type="caution">
    <text evidence="1">The sequence shown here is derived from an EMBL/GenBank/DDBJ whole genome shotgun (WGS) entry which is preliminary data.</text>
</comment>
<name>A0ABQ7J6W4_9APIC</name>
<evidence type="ECO:0000313" key="2">
    <source>
        <dbReference type="Proteomes" id="UP000823046"/>
    </source>
</evidence>
<dbReference type="Proteomes" id="UP000823046">
    <property type="component" value="Unassembled WGS sequence"/>
</dbReference>
<dbReference type="PANTHER" id="PTHR31551:SF1">
    <property type="entry name" value="COILED-COIL DOMAIN-CONTAINING PROTEIN 12"/>
    <property type="match status" value="1"/>
</dbReference>
<dbReference type="PANTHER" id="PTHR31551">
    <property type="entry name" value="PRE-MRNA-SPLICING FACTOR CWF18"/>
    <property type="match status" value="1"/>
</dbReference>
<keyword evidence="2" id="KW-1185">Reference proteome</keyword>
<protein>
    <submittedName>
        <fullName evidence="1">Cwf18 pre-mRna splicing factor protein</fullName>
    </submittedName>
</protein>
<reference evidence="1 2" key="1">
    <citation type="journal article" date="2020" name="bioRxiv">
        <title>Metabolic contributions of an alphaproteobacterial endosymbiont in the apicomplexan Cardiosporidium cionae.</title>
        <authorList>
            <person name="Hunter E.S."/>
            <person name="Paight C.J."/>
            <person name="Lane C.E."/>
        </authorList>
    </citation>
    <scope>NUCLEOTIDE SEQUENCE [LARGE SCALE GENOMIC DNA]</scope>
    <source>
        <strain evidence="1">ESH_2018</strain>
    </source>
</reference>
<dbReference type="Pfam" id="PF08315">
    <property type="entry name" value="cwf18"/>
    <property type="match status" value="1"/>
</dbReference>
<dbReference type="InterPro" id="IPR013169">
    <property type="entry name" value="mRNA_splic_Cwf18-like"/>
</dbReference>